<evidence type="ECO:0000313" key="2">
    <source>
        <dbReference type="Proteomes" id="UP000504640"/>
    </source>
</evidence>
<accession>A0A6J3H894</accession>
<reference evidence="3" key="1">
    <citation type="submission" date="2025-08" db="UniProtKB">
        <authorList>
            <consortium name="RefSeq"/>
        </authorList>
    </citation>
    <scope>IDENTIFICATION</scope>
    <source>
        <tissue evidence="3">Blood</tissue>
    </source>
</reference>
<evidence type="ECO:0000256" key="1">
    <source>
        <dbReference type="SAM" id="MobiDB-lite"/>
    </source>
</evidence>
<protein>
    <submittedName>
        <fullName evidence="3">Uncharacterized protein LOC116544453</fullName>
    </submittedName>
</protein>
<dbReference type="AlphaFoldDB" id="A0A6J3H894"/>
<evidence type="ECO:0000313" key="3">
    <source>
        <dbReference type="RefSeq" id="XP_032126748.1"/>
    </source>
</evidence>
<name>A0A6J3H894_SAPAP</name>
<sequence length="231" mass="26010">MGLQVVFSFCCLQSRLQHISTNLWIPRKEVFSISQEQNCPVESQSTVVAEKREVTDEEHGRHREKDKYAELCCVSVSSFYSSKTWRSQDLMSSRPPDEGSAHPESQLDSPLVCNCTATASGGLVLHFWNHLSWSWWLLLHCPSEVGEIGCSQPPLKGNKRLVRLMERTSCSTVHTPCPKLVVRTSCSKEVEEQKGKVSKSVQAQKPTISVLGLTYAHYNNRNTSLSVKLRC</sequence>
<keyword evidence="2" id="KW-1185">Reference proteome</keyword>
<dbReference type="RefSeq" id="XP_032126748.1">
    <property type="nucleotide sequence ID" value="XM_032270857.1"/>
</dbReference>
<dbReference type="GeneID" id="116544453"/>
<feature type="region of interest" description="Disordered" evidence="1">
    <location>
        <begin position="88"/>
        <end position="107"/>
    </location>
</feature>
<gene>
    <name evidence="3" type="primary">LOC116544453</name>
</gene>
<dbReference type="Proteomes" id="UP000504640">
    <property type="component" value="Unplaced"/>
</dbReference>
<organism evidence="2 3">
    <name type="scientific">Sapajus apella</name>
    <name type="common">Brown-capped capuchin</name>
    <name type="synonym">Cebus apella</name>
    <dbReference type="NCBI Taxonomy" id="9515"/>
    <lineage>
        <taxon>Eukaryota</taxon>
        <taxon>Metazoa</taxon>
        <taxon>Chordata</taxon>
        <taxon>Craniata</taxon>
        <taxon>Vertebrata</taxon>
        <taxon>Euteleostomi</taxon>
        <taxon>Mammalia</taxon>
        <taxon>Eutheria</taxon>
        <taxon>Euarchontoglires</taxon>
        <taxon>Primates</taxon>
        <taxon>Haplorrhini</taxon>
        <taxon>Platyrrhini</taxon>
        <taxon>Cebidae</taxon>
        <taxon>Cebinae</taxon>
        <taxon>Sapajus</taxon>
    </lineage>
</organism>
<proteinExistence type="predicted"/>